<evidence type="ECO:0000256" key="1">
    <source>
        <dbReference type="ARBA" id="ARBA00004141"/>
    </source>
</evidence>
<comment type="subcellular location">
    <subcellularLocation>
        <location evidence="1">Membrane</location>
        <topology evidence="1">Multi-pass membrane protein</topology>
    </subcellularLocation>
</comment>
<feature type="transmembrane region" description="Helical" evidence="5">
    <location>
        <begin position="141"/>
        <end position="157"/>
    </location>
</feature>
<gene>
    <name evidence="7" type="ORF">M1K48_08355</name>
</gene>
<keyword evidence="3 5" id="KW-1133">Transmembrane helix</keyword>
<keyword evidence="2 5" id="KW-0812">Transmembrane</keyword>
<dbReference type="InterPro" id="IPR051533">
    <property type="entry name" value="WaaL-like"/>
</dbReference>
<keyword evidence="8" id="KW-1185">Reference proteome</keyword>
<feature type="transmembrane region" description="Helical" evidence="5">
    <location>
        <begin position="110"/>
        <end position="129"/>
    </location>
</feature>
<dbReference type="RefSeq" id="WP_249454325.1">
    <property type="nucleotide sequence ID" value="NZ_CP097253.1"/>
</dbReference>
<feature type="domain" description="O-antigen ligase-related" evidence="6">
    <location>
        <begin position="207"/>
        <end position="353"/>
    </location>
</feature>
<feature type="transmembrane region" description="Helical" evidence="5">
    <location>
        <begin position="31"/>
        <end position="53"/>
    </location>
</feature>
<keyword evidence="4 5" id="KW-0472">Membrane</keyword>
<feature type="transmembrane region" description="Helical" evidence="5">
    <location>
        <begin position="402"/>
        <end position="423"/>
    </location>
</feature>
<evidence type="ECO:0000256" key="5">
    <source>
        <dbReference type="SAM" id="Phobius"/>
    </source>
</evidence>
<feature type="transmembrane region" description="Helical" evidence="5">
    <location>
        <begin position="200"/>
        <end position="216"/>
    </location>
</feature>
<evidence type="ECO:0000256" key="4">
    <source>
        <dbReference type="ARBA" id="ARBA00023136"/>
    </source>
</evidence>
<feature type="transmembrane region" description="Helical" evidence="5">
    <location>
        <begin position="86"/>
        <end position="104"/>
    </location>
</feature>
<dbReference type="Proteomes" id="UP000831921">
    <property type="component" value="Chromosome"/>
</dbReference>
<proteinExistence type="predicted"/>
<reference evidence="7 8" key="1">
    <citation type="submission" date="2022-05" db="EMBL/GenBank/DDBJ databases">
        <title>S8-45 Sphingomonas ultraviolaceadurans.</title>
        <authorList>
            <person name="Liu Y."/>
        </authorList>
    </citation>
    <scope>NUCLEOTIDE SEQUENCE [LARGE SCALE GENOMIC DNA]</scope>
    <source>
        <strain evidence="7 8">S8-45</strain>
    </source>
</reference>
<evidence type="ECO:0000256" key="3">
    <source>
        <dbReference type="ARBA" id="ARBA00022989"/>
    </source>
</evidence>
<keyword evidence="7" id="KW-0436">Ligase</keyword>
<feature type="transmembrane region" description="Helical" evidence="5">
    <location>
        <begin position="346"/>
        <end position="365"/>
    </location>
</feature>
<organism evidence="7 8">
    <name type="scientific">Sphingomonas glaciei</name>
    <dbReference type="NCBI Taxonomy" id="2938948"/>
    <lineage>
        <taxon>Bacteria</taxon>
        <taxon>Pseudomonadati</taxon>
        <taxon>Pseudomonadota</taxon>
        <taxon>Alphaproteobacteria</taxon>
        <taxon>Sphingomonadales</taxon>
        <taxon>Sphingomonadaceae</taxon>
        <taxon>Sphingomonas</taxon>
    </lineage>
</organism>
<dbReference type="GO" id="GO:0016874">
    <property type="term" value="F:ligase activity"/>
    <property type="evidence" value="ECO:0007669"/>
    <property type="project" value="UniProtKB-KW"/>
</dbReference>
<feature type="transmembrane region" description="Helical" evidence="5">
    <location>
        <begin position="377"/>
        <end position="396"/>
    </location>
</feature>
<dbReference type="Pfam" id="PF04932">
    <property type="entry name" value="Wzy_C"/>
    <property type="match status" value="1"/>
</dbReference>
<feature type="transmembrane region" description="Helical" evidence="5">
    <location>
        <begin position="222"/>
        <end position="239"/>
    </location>
</feature>
<evidence type="ECO:0000313" key="8">
    <source>
        <dbReference type="Proteomes" id="UP000831921"/>
    </source>
</evidence>
<protein>
    <submittedName>
        <fullName evidence="7">O-antigen ligase family protein</fullName>
    </submittedName>
</protein>
<accession>A0ABY5MS70</accession>
<sequence>MKWAALVLILFTVVALTGWLRTNPRQAHLAWSLLTLLPFVLDPFHLIIAPYAIPMWAGYVKGWEVSLVDAVALGILLGMRGRWPKMALVLPFIAYLVAITLAVIQARFPMYALAYPIQFLRVFLVFLAAARVAQTQDGQKALLTGLVAGISIQAGYASWDRANGVFQTGGSLGHQNLLGFVSHMALMPALGMVLARRAPIRALLGVCAGIIVVILTGSRATILLAASMLTLTILLSTVIRFSGQKIALAIGGFVLLTASAPFAFSAIEKRMASQAAGLTEKDEQRVAFERAARLIVSENPMGIGPNHYVFVSITEGYADRAGVNWSAGNRAAHVHESYLLVAAETGYFGLFAMIALLASSLWYAFATAIRFRREPEADILIGMGCGLLAICLHALAEWMFAVYVVQYVFAANLGLIVGLRSYLIRKSQIDLKAKPSFGATPTRVGQATALEVA</sequence>
<dbReference type="InterPro" id="IPR007016">
    <property type="entry name" value="O-antigen_ligase-rel_domated"/>
</dbReference>
<evidence type="ECO:0000313" key="7">
    <source>
        <dbReference type="EMBL" id="UUR06968.1"/>
    </source>
</evidence>
<evidence type="ECO:0000256" key="2">
    <source>
        <dbReference type="ARBA" id="ARBA00022692"/>
    </source>
</evidence>
<name>A0ABY5MS70_9SPHN</name>
<feature type="transmembrane region" description="Helical" evidence="5">
    <location>
        <begin position="246"/>
        <end position="267"/>
    </location>
</feature>
<dbReference type="EMBL" id="CP097253">
    <property type="protein sequence ID" value="UUR06968.1"/>
    <property type="molecule type" value="Genomic_DNA"/>
</dbReference>
<dbReference type="PANTHER" id="PTHR37422">
    <property type="entry name" value="TEICHURONIC ACID BIOSYNTHESIS PROTEIN TUAE"/>
    <property type="match status" value="1"/>
</dbReference>
<dbReference type="PANTHER" id="PTHR37422:SF23">
    <property type="entry name" value="TEICHURONIC ACID BIOSYNTHESIS PROTEIN TUAE"/>
    <property type="match status" value="1"/>
</dbReference>
<feature type="transmembrane region" description="Helical" evidence="5">
    <location>
        <begin position="177"/>
        <end position="195"/>
    </location>
</feature>
<evidence type="ECO:0000259" key="6">
    <source>
        <dbReference type="Pfam" id="PF04932"/>
    </source>
</evidence>